<dbReference type="GeneID" id="37015377"/>
<dbReference type="Pfam" id="PF10681">
    <property type="entry name" value="Rot1"/>
    <property type="match status" value="1"/>
</dbReference>
<evidence type="ECO:0000256" key="8">
    <source>
        <dbReference type="ARBA" id="ARBA00022989"/>
    </source>
</evidence>
<dbReference type="InterPro" id="IPR019623">
    <property type="entry name" value="Rot1"/>
</dbReference>
<dbReference type="OrthoDB" id="5327821at2759"/>
<evidence type="ECO:0000313" key="12">
    <source>
        <dbReference type="Proteomes" id="UP000245942"/>
    </source>
</evidence>
<name>A0A316TZW4_9BASI</name>
<dbReference type="AlphaFoldDB" id="A0A316TZW4"/>
<keyword evidence="9" id="KW-0472">Membrane</keyword>
<feature type="signal peptide" evidence="10">
    <location>
        <begin position="1"/>
        <end position="24"/>
    </location>
</feature>
<keyword evidence="5" id="KW-0812">Transmembrane</keyword>
<dbReference type="RefSeq" id="XP_025345011.1">
    <property type="nucleotide sequence ID" value="XM_025493643.1"/>
</dbReference>
<evidence type="ECO:0000256" key="4">
    <source>
        <dbReference type="ARBA" id="ARBA00017291"/>
    </source>
</evidence>
<organism evidence="11 12">
    <name type="scientific">Pseudomicrostroma glucosiphilum</name>
    <dbReference type="NCBI Taxonomy" id="1684307"/>
    <lineage>
        <taxon>Eukaryota</taxon>
        <taxon>Fungi</taxon>
        <taxon>Dikarya</taxon>
        <taxon>Basidiomycota</taxon>
        <taxon>Ustilaginomycotina</taxon>
        <taxon>Exobasidiomycetes</taxon>
        <taxon>Microstromatales</taxon>
        <taxon>Microstromatales incertae sedis</taxon>
        <taxon>Pseudomicrostroma</taxon>
    </lineage>
</organism>
<proteinExistence type="inferred from homology"/>
<sequence length="203" mass="22328">MLPLLATLALALAMISRAPMQASALAAGEANNITSLMGTWSTGTAKVSTGIDFYNPVNTSFTIPATAGQSYSFTDDGYWEEALYIYTANPAKPSCVSASLFWQHGTWQLNGNNSLTLTPFNGDGRQLTEDRCSSTSTTSAYYYQPEYMLGFDITLDTHFGRPEYRLQLYAFDGALKPVMWQTYNPPQMLPTELLVETIYGTTS</sequence>
<evidence type="ECO:0000313" key="11">
    <source>
        <dbReference type="EMBL" id="PWN17851.1"/>
    </source>
</evidence>
<evidence type="ECO:0000256" key="10">
    <source>
        <dbReference type="SAM" id="SignalP"/>
    </source>
</evidence>
<keyword evidence="6 10" id="KW-0732">Signal</keyword>
<dbReference type="PANTHER" id="PTHR28090:SF1">
    <property type="entry name" value="PROTEIN ROT1"/>
    <property type="match status" value="1"/>
</dbReference>
<accession>A0A316TZW4</accession>
<gene>
    <name evidence="11" type="ORF">BCV69DRAFT_288738</name>
</gene>
<comment type="similarity">
    <text evidence="2">Belongs to the ROT1 family.</text>
</comment>
<evidence type="ECO:0000256" key="2">
    <source>
        <dbReference type="ARBA" id="ARBA00007149"/>
    </source>
</evidence>
<dbReference type="STRING" id="1684307.A0A316TZW4"/>
<evidence type="ECO:0000256" key="6">
    <source>
        <dbReference type="ARBA" id="ARBA00022729"/>
    </source>
</evidence>
<comment type="subcellular location">
    <subcellularLocation>
        <location evidence="1">Endoplasmic reticulum membrane</location>
        <topology evidence="1">Single-pass type I membrane protein</topology>
    </subcellularLocation>
</comment>
<dbReference type="GO" id="GO:0005789">
    <property type="term" value="C:endoplasmic reticulum membrane"/>
    <property type="evidence" value="ECO:0007669"/>
    <property type="project" value="UniProtKB-SubCell"/>
</dbReference>
<dbReference type="Proteomes" id="UP000245942">
    <property type="component" value="Unassembled WGS sequence"/>
</dbReference>
<evidence type="ECO:0000256" key="9">
    <source>
        <dbReference type="ARBA" id="ARBA00023136"/>
    </source>
</evidence>
<dbReference type="GO" id="GO:0051082">
    <property type="term" value="F:unfolded protein binding"/>
    <property type="evidence" value="ECO:0007669"/>
    <property type="project" value="TreeGrafter"/>
</dbReference>
<protein>
    <recommendedName>
        <fullName evidence="4">Protein ROT1</fullName>
    </recommendedName>
    <alternativeName>
        <fullName evidence="3">Protein rot1</fullName>
    </alternativeName>
</protein>
<keyword evidence="7" id="KW-0256">Endoplasmic reticulum</keyword>
<dbReference type="PANTHER" id="PTHR28090">
    <property type="entry name" value="PROTEIN ROT1"/>
    <property type="match status" value="1"/>
</dbReference>
<evidence type="ECO:0000256" key="1">
    <source>
        <dbReference type="ARBA" id="ARBA00004115"/>
    </source>
</evidence>
<evidence type="ECO:0000256" key="7">
    <source>
        <dbReference type="ARBA" id="ARBA00022824"/>
    </source>
</evidence>
<dbReference type="EMBL" id="KZ819340">
    <property type="protein sequence ID" value="PWN17851.1"/>
    <property type="molecule type" value="Genomic_DNA"/>
</dbReference>
<keyword evidence="12" id="KW-1185">Reference proteome</keyword>
<dbReference type="GO" id="GO:0006458">
    <property type="term" value="P:'de novo' protein folding"/>
    <property type="evidence" value="ECO:0007669"/>
    <property type="project" value="InterPro"/>
</dbReference>
<reference evidence="11 12" key="1">
    <citation type="journal article" date="2018" name="Mol. Biol. Evol.">
        <title>Broad Genomic Sampling Reveals a Smut Pathogenic Ancestry of the Fungal Clade Ustilaginomycotina.</title>
        <authorList>
            <person name="Kijpornyongpan T."/>
            <person name="Mondo S.J."/>
            <person name="Barry K."/>
            <person name="Sandor L."/>
            <person name="Lee J."/>
            <person name="Lipzen A."/>
            <person name="Pangilinan J."/>
            <person name="LaButti K."/>
            <person name="Hainaut M."/>
            <person name="Henrissat B."/>
            <person name="Grigoriev I.V."/>
            <person name="Spatafora J.W."/>
            <person name="Aime M.C."/>
        </authorList>
    </citation>
    <scope>NUCLEOTIDE SEQUENCE [LARGE SCALE GENOMIC DNA]</scope>
    <source>
        <strain evidence="11 12">MCA 4718</strain>
    </source>
</reference>
<evidence type="ECO:0000256" key="5">
    <source>
        <dbReference type="ARBA" id="ARBA00022692"/>
    </source>
</evidence>
<keyword evidence="8" id="KW-1133">Transmembrane helix</keyword>
<evidence type="ECO:0000256" key="3">
    <source>
        <dbReference type="ARBA" id="ARBA00016195"/>
    </source>
</evidence>
<feature type="chain" id="PRO_5016378758" description="Protein ROT1" evidence="10">
    <location>
        <begin position="25"/>
        <end position="203"/>
    </location>
</feature>